<evidence type="ECO:0000313" key="1">
    <source>
        <dbReference type="EMBL" id="EGO60342.1"/>
    </source>
</evidence>
<protein>
    <submittedName>
        <fullName evidence="1">Uncharacterized protein</fullName>
    </submittedName>
</protein>
<keyword evidence="2" id="KW-1185">Reference proteome</keyword>
<dbReference type="RefSeq" id="XP_009847123.1">
    <property type="nucleotide sequence ID" value="XM_009848821.1"/>
</dbReference>
<dbReference type="HOGENOM" id="CLU_1098771_0_0_1"/>
<evidence type="ECO:0000313" key="2">
    <source>
        <dbReference type="Proteomes" id="UP000008065"/>
    </source>
</evidence>
<dbReference type="VEuPathDB" id="FungiDB:NEUTE1DRAFT_35794"/>
<dbReference type="EMBL" id="GL891302">
    <property type="protein sequence ID" value="EGO60342.1"/>
    <property type="molecule type" value="Genomic_DNA"/>
</dbReference>
<sequence>MASTAPEPPSTGVVALDSARRTLSVIIAGESKLTLISKDHATDIPYSTDALLRLTKLLPRSIRTFDNMNQVSQVADHFLLQFFRRNSAYIDVACALYNTIAEDLNRLLIKEEVYLAILAQYGRVLVNNKIRDKRLLKVQGDVESLLEIMLEIEREEEQFSGVVCSSGLDLIADRTNPTSSSSSRHHSQPVWADEQTKISDDELRHQRFNRDNYCQPPLLIAQDPRLMTLVKLRKNGEFVRHALFDKGSESWPNELRDMLSLTGFSF</sequence>
<dbReference type="KEGG" id="nte:NEUTE1DRAFT35794"/>
<dbReference type="Proteomes" id="UP000008065">
    <property type="component" value="Unassembled WGS sequence"/>
</dbReference>
<reference evidence="2" key="1">
    <citation type="journal article" date="2011" name="Genetics">
        <title>Massive changes in genome architecture accompany the transition to self-fertility in the filamentous fungus Neurospora tetrasperma.</title>
        <authorList>
            <person name="Ellison C.E."/>
            <person name="Stajich J.E."/>
            <person name="Jacobson D.J."/>
            <person name="Natvig D.O."/>
            <person name="Lapidus A."/>
            <person name="Foster B."/>
            <person name="Aerts A."/>
            <person name="Riley R."/>
            <person name="Lindquist E.A."/>
            <person name="Grigoriev I.V."/>
            <person name="Taylor J.W."/>
        </authorList>
    </citation>
    <scope>NUCLEOTIDE SEQUENCE [LARGE SCALE GENOMIC DNA]</scope>
    <source>
        <strain evidence="2">FGSC 2508 / P0657</strain>
    </source>
</reference>
<name>F8MBT4_NEUT8</name>
<dbReference type="GeneID" id="20827534"/>
<proteinExistence type="predicted"/>
<organism evidence="1 2">
    <name type="scientific">Neurospora tetrasperma (strain FGSC 2508 / ATCC MYA-4615 / P0657)</name>
    <dbReference type="NCBI Taxonomy" id="510951"/>
    <lineage>
        <taxon>Eukaryota</taxon>
        <taxon>Fungi</taxon>
        <taxon>Dikarya</taxon>
        <taxon>Ascomycota</taxon>
        <taxon>Pezizomycotina</taxon>
        <taxon>Sordariomycetes</taxon>
        <taxon>Sordariomycetidae</taxon>
        <taxon>Sordariales</taxon>
        <taxon>Sordariaceae</taxon>
        <taxon>Neurospora</taxon>
    </lineage>
</organism>
<dbReference type="AlphaFoldDB" id="F8MBT4"/>
<dbReference type="OrthoDB" id="10359973at2759"/>
<gene>
    <name evidence="1" type="ORF">NEUTE1DRAFT_35794</name>
</gene>
<accession>F8MBT4</accession>